<dbReference type="RefSeq" id="WP_100917484.1">
    <property type="nucleotide sequence ID" value="NZ_CP020370.1"/>
</dbReference>
<feature type="domain" description="DUF4325" evidence="1">
    <location>
        <begin position="28"/>
        <end position="86"/>
    </location>
</feature>
<gene>
    <name evidence="2" type="ORF">THSYN_00950</name>
</gene>
<protein>
    <recommendedName>
        <fullName evidence="1">DUF4325 domain-containing protein</fullName>
    </recommendedName>
</protein>
<keyword evidence="3" id="KW-1185">Reference proteome</keyword>
<dbReference type="AlphaFoldDB" id="A0A2K8U258"/>
<dbReference type="OrthoDB" id="9181807at2"/>
<organism evidence="2 3">
    <name type="scientific">Candidatus Thiodictyon syntrophicum</name>
    <dbReference type="NCBI Taxonomy" id="1166950"/>
    <lineage>
        <taxon>Bacteria</taxon>
        <taxon>Pseudomonadati</taxon>
        <taxon>Pseudomonadota</taxon>
        <taxon>Gammaproteobacteria</taxon>
        <taxon>Chromatiales</taxon>
        <taxon>Chromatiaceae</taxon>
        <taxon>Thiodictyon</taxon>
    </lineage>
</organism>
<proteinExistence type="predicted"/>
<dbReference type="KEGG" id="tsy:THSYN_00950"/>
<reference evidence="2 3" key="1">
    <citation type="submission" date="2017-03" db="EMBL/GenBank/DDBJ databases">
        <title>Complete genome sequence of Candidatus 'Thiodictyon syntrophicum' sp. nov. strain Cad16T, a photolithoautotroph purple sulfur bacterium isolated from an alpine meromictic lake.</title>
        <authorList>
            <person name="Luedin S.M."/>
            <person name="Pothier J.F."/>
            <person name="Danza F."/>
            <person name="Storelli N."/>
            <person name="Wittwer M."/>
            <person name="Tonolla M."/>
        </authorList>
    </citation>
    <scope>NUCLEOTIDE SEQUENCE [LARGE SCALE GENOMIC DNA]</scope>
    <source>
        <strain evidence="2 3">Cad16T</strain>
    </source>
</reference>
<dbReference type="EMBL" id="CP020370">
    <property type="protein sequence ID" value="AUB79666.1"/>
    <property type="molecule type" value="Genomic_DNA"/>
</dbReference>
<sequence>MNTHEHRTHLTLSTQTQGRLAAVRSIAVPVREQAEDALAHGREVVFDFAGIEVTQSFIDELVGALILRQGPAILERVVFKNCSDDTRAIIEFVATDRCDQYLRTRAH</sequence>
<dbReference type="Pfam" id="PF14213">
    <property type="entry name" value="DUF4325"/>
    <property type="match status" value="1"/>
</dbReference>
<evidence type="ECO:0000313" key="2">
    <source>
        <dbReference type="EMBL" id="AUB79666.1"/>
    </source>
</evidence>
<dbReference type="Proteomes" id="UP000232638">
    <property type="component" value="Chromosome"/>
</dbReference>
<dbReference type="InterPro" id="IPR025474">
    <property type="entry name" value="DUF4325"/>
</dbReference>
<name>A0A2K8U258_9GAMM</name>
<evidence type="ECO:0000313" key="3">
    <source>
        <dbReference type="Proteomes" id="UP000232638"/>
    </source>
</evidence>
<evidence type="ECO:0000259" key="1">
    <source>
        <dbReference type="Pfam" id="PF14213"/>
    </source>
</evidence>
<accession>A0A2K8U258</accession>